<keyword evidence="18" id="KW-1185">Reference proteome</keyword>
<dbReference type="InterPro" id="IPR001679">
    <property type="entry name" value="DNA_ligase"/>
</dbReference>
<dbReference type="SUPFAM" id="SSF50249">
    <property type="entry name" value="Nucleic acid-binding proteins"/>
    <property type="match status" value="1"/>
</dbReference>
<sequence>MRIELEELATQIRYHEKIYREGRPEIPDAAFDDMVDRYSELADALKVPAAERLDAAPGAEQHTEGFQEVEHRVPMLSLEKLTPNRKDSKGEAMPIAEQLAQWVERRRKDLELATGAPLPLFVEPKIDGISVSLLYEHGKLVRAVTRGDGRKGDDITKQVKQARAVPAKIDGPKGSLEVRGELYWPRARFDAYNAKLKEAGEETIANPRNGCAGMIKRKEVEGLESVGITSFLYQVPWAEGVTLPSTQSGVLKWLSEMGAPVYLDLVRVLGDAESVLAYCAEFGGRRGTLEFDIDGMVIKIEELRHYAQLGATGHHPHWGIAYKFPPERKATKLLGVELSVGKTGKITPVAQLDPVQLAGTTVGRASLHNFVEIERKDIRVGDFVLVEKAGDIIPQVVDVDRARRPADARPILRPTHCPDCETPVVVEEIFVNCPNELCPSKVREKLKHFAGRRQMAIDGLGESLIDQVIDKLGVRTPDQLFELTVEQLSSLERMGKKSAENVVRSLETAKGRGLAKVLAALAIRHVGETMSEDLASYFGTYEKLREFAQRYANGDESAIAVVAPEGGNGAIEGLARKTADSIFAEIDSPTLRAIFAGLVHAGVKLEAASAARADVEGIAGKTFVLTGTLPTLKRDQAGDMIKAAGGKVSGSVSKKTDFVVAGEEAGSKLEKAKELGVAVIDEAELLRMLAG</sequence>
<feature type="domain" description="BRCT" evidence="16">
    <location>
        <begin position="613"/>
        <end position="691"/>
    </location>
</feature>
<protein>
    <recommendedName>
        <fullName evidence="3 14">DNA ligase</fullName>
        <ecNumber evidence="2 14">6.5.1.2</ecNumber>
    </recommendedName>
    <alternativeName>
        <fullName evidence="14">Polydeoxyribonucleotide synthase [NAD(+)]</fullName>
    </alternativeName>
</protein>
<dbReference type="AlphaFoldDB" id="A0A0F6YNA8"/>
<dbReference type="Pfam" id="PF01653">
    <property type="entry name" value="DNA_ligase_aden"/>
    <property type="match status" value="1"/>
</dbReference>
<evidence type="ECO:0000256" key="15">
    <source>
        <dbReference type="RuleBase" id="RU000618"/>
    </source>
</evidence>
<reference evidence="17 18" key="1">
    <citation type="submission" date="2015-03" db="EMBL/GenBank/DDBJ databases">
        <title>Genome assembly of Sandaracinus amylolyticus DSM 53668.</title>
        <authorList>
            <person name="Sharma G."/>
            <person name="Subramanian S."/>
        </authorList>
    </citation>
    <scope>NUCLEOTIDE SEQUENCE [LARGE SCALE GENOMIC DNA]</scope>
    <source>
        <strain evidence="17 18">DSM 53668</strain>
    </source>
</reference>
<dbReference type="InterPro" id="IPR036420">
    <property type="entry name" value="BRCT_dom_sf"/>
</dbReference>
<gene>
    <name evidence="14" type="primary">ligA</name>
    <name evidence="17" type="ORF">DB32_008834</name>
</gene>
<evidence type="ECO:0000313" key="17">
    <source>
        <dbReference type="EMBL" id="AKF11685.1"/>
    </source>
</evidence>
<keyword evidence="14" id="KW-0464">Manganese</keyword>
<dbReference type="InterPro" id="IPR013839">
    <property type="entry name" value="DNAligase_adenylation"/>
</dbReference>
<dbReference type="Gene3D" id="1.10.287.610">
    <property type="entry name" value="Helix hairpin bin"/>
    <property type="match status" value="1"/>
</dbReference>
<organism evidence="17 18">
    <name type="scientific">Sandaracinus amylolyticus</name>
    <dbReference type="NCBI Taxonomy" id="927083"/>
    <lineage>
        <taxon>Bacteria</taxon>
        <taxon>Pseudomonadati</taxon>
        <taxon>Myxococcota</taxon>
        <taxon>Polyangia</taxon>
        <taxon>Polyangiales</taxon>
        <taxon>Sandaracinaceae</taxon>
        <taxon>Sandaracinus</taxon>
    </lineage>
</organism>
<keyword evidence="9 14" id="KW-0460">Magnesium</keyword>
<accession>A0A0F6YNA8</accession>
<dbReference type="PIRSF" id="PIRSF001604">
    <property type="entry name" value="LigA"/>
    <property type="match status" value="1"/>
</dbReference>
<dbReference type="PROSITE" id="PS01056">
    <property type="entry name" value="DNA_LIGASE_N2"/>
    <property type="match status" value="1"/>
</dbReference>
<dbReference type="KEGG" id="samy:DB32_008834"/>
<dbReference type="PANTHER" id="PTHR23389:SF9">
    <property type="entry name" value="DNA LIGASE"/>
    <property type="match status" value="1"/>
</dbReference>
<dbReference type="SUPFAM" id="SSF52113">
    <property type="entry name" value="BRCT domain"/>
    <property type="match status" value="1"/>
</dbReference>
<keyword evidence="6 14" id="KW-0479">Metal-binding</keyword>
<dbReference type="InterPro" id="IPR001357">
    <property type="entry name" value="BRCT_dom"/>
</dbReference>
<dbReference type="SUPFAM" id="SSF56091">
    <property type="entry name" value="DNA ligase/mRNA capping enzyme, catalytic domain"/>
    <property type="match status" value="1"/>
</dbReference>
<evidence type="ECO:0000256" key="3">
    <source>
        <dbReference type="ARBA" id="ARBA00013308"/>
    </source>
</evidence>
<feature type="binding site" evidence="14">
    <location>
        <position position="323"/>
    </location>
    <ligand>
        <name>NAD(+)</name>
        <dbReference type="ChEBI" id="CHEBI:57540"/>
    </ligand>
</feature>
<comment type="catalytic activity">
    <reaction evidence="12 14 15">
        <text>NAD(+) + (deoxyribonucleotide)n-3'-hydroxyl + 5'-phospho-(deoxyribonucleotide)m = (deoxyribonucleotide)n+m + AMP + beta-nicotinamide D-nucleotide.</text>
        <dbReference type="EC" id="6.5.1.2"/>
    </reaction>
</comment>
<evidence type="ECO:0000256" key="12">
    <source>
        <dbReference type="ARBA" id="ARBA00034005"/>
    </source>
</evidence>
<dbReference type="InterPro" id="IPR013840">
    <property type="entry name" value="DNAligase_N"/>
</dbReference>
<keyword evidence="8 14" id="KW-0862">Zinc</keyword>
<feature type="binding site" evidence="14">
    <location>
        <position position="146"/>
    </location>
    <ligand>
        <name>NAD(+)</name>
        <dbReference type="ChEBI" id="CHEBI:57540"/>
    </ligand>
</feature>
<dbReference type="Gene3D" id="3.40.50.10190">
    <property type="entry name" value="BRCT domain"/>
    <property type="match status" value="1"/>
</dbReference>
<evidence type="ECO:0000256" key="13">
    <source>
        <dbReference type="ARBA" id="ARBA00060881"/>
    </source>
</evidence>
<dbReference type="InterPro" id="IPR004150">
    <property type="entry name" value="NAD_DNA_ligase_OB"/>
</dbReference>
<keyword evidence="4 14" id="KW-0436">Ligase</keyword>
<dbReference type="GO" id="GO:0006260">
    <property type="term" value="P:DNA replication"/>
    <property type="evidence" value="ECO:0007669"/>
    <property type="project" value="UniProtKB-KW"/>
</dbReference>
<evidence type="ECO:0000256" key="2">
    <source>
        <dbReference type="ARBA" id="ARBA00012722"/>
    </source>
</evidence>
<dbReference type="HAMAP" id="MF_01588">
    <property type="entry name" value="DNA_ligase_A"/>
    <property type="match status" value="1"/>
</dbReference>
<proteinExistence type="inferred from homology"/>
<dbReference type="SMART" id="SM00292">
    <property type="entry name" value="BRCT"/>
    <property type="match status" value="1"/>
</dbReference>
<dbReference type="PROSITE" id="PS01055">
    <property type="entry name" value="DNA_LIGASE_N1"/>
    <property type="match status" value="1"/>
</dbReference>
<keyword evidence="5 14" id="KW-0235">DNA replication</keyword>
<keyword evidence="11 14" id="KW-0234">DNA repair</keyword>
<feature type="binding site" evidence="14">
    <location>
        <position position="438"/>
    </location>
    <ligand>
        <name>Zn(2+)</name>
        <dbReference type="ChEBI" id="CHEBI:29105"/>
    </ligand>
</feature>
<comment type="cofactor">
    <cofactor evidence="14">
        <name>Mg(2+)</name>
        <dbReference type="ChEBI" id="CHEBI:18420"/>
    </cofactor>
    <cofactor evidence="14">
        <name>Mn(2+)</name>
        <dbReference type="ChEBI" id="CHEBI:29035"/>
    </cofactor>
</comment>
<feature type="binding site" evidence="14">
    <location>
        <position position="417"/>
    </location>
    <ligand>
        <name>Zn(2+)</name>
        <dbReference type="ChEBI" id="CHEBI:29105"/>
    </ligand>
</feature>
<feature type="binding site" evidence="14">
    <location>
        <begin position="28"/>
        <end position="32"/>
    </location>
    <ligand>
        <name>NAD(+)</name>
        <dbReference type="ChEBI" id="CHEBI:57540"/>
    </ligand>
</feature>
<evidence type="ECO:0000256" key="5">
    <source>
        <dbReference type="ARBA" id="ARBA00022705"/>
    </source>
</evidence>
<evidence type="ECO:0000256" key="7">
    <source>
        <dbReference type="ARBA" id="ARBA00022763"/>
    </source>
</evidence>
<dbReference type="Gene3D" id="1.10.150.20">
    <property type="entry name" value="5' to 3' exonuclease, C-terminal subdomain"/>
    <property type="match status" value="2"/>
</dbReference>
<dbReference type="STRING" id="927083.DB32_008834"/>
<dbReference type="CDD" id="cd17748">
    <property type="entry name" value="BRCT_DNA_ligase_like"/>
    <property type="match status" value="1"/>
</dbReference>
<dbReference type="InterPro" id="IPR033136">
    <property type="entry name" value="DNA_ligase_CS"/>
</dbReference>
<feature type="binding site" evidence="14">
    <location>
        <position position="420"/>
    </location>
    <ligand>
        <name>Zn(2+)</name>
        <dbReference type="ChEBI" id="CHEBI:29105"/>
    </ligand>
</feature>
<dbReference type="EMBL" id="CP011125">
    <property type="protein sequence ID" value="AKF11685.1"/>
    <property type="molecule type" value="Genomic_DNA"/>
</dbReference>
<dbReference type="NCBIfam" id="NF005932">
    <property type="entry name" value="PRK07956.1"/>
    <property type="match status" value="1"/>
</dbReference>
<evidence type="ECO:0000256" key="9">
    <source>
        <dbReference type="ARBA" id="ARBA00022842"/>
    </source>
</evidence>
<dbReference type="Pfam" id="PF03120">
    <property type="entry name" value="OB_DNA_ligase"/>
    <property type="match status" value="1"/>
</dbReference>
<dbReference type="GO" id="GO:0046872">
    <property type="term" value="F:metal ion binding"/>
    <property type="evidence" value="ECO:0007669"/>
    <property type="project" value="UniProtKB-KW"/>
</dbReference>
<comment type="function">
    <text evidence="1 14">DNA ligase that catalyzes the formation of phosphodiester linkages between 5'-phosphoryl and 3'-hydroxyl groups in double-stranded DNA using NAD as a coenzyme and as the energy source for the reaction. It is essential for DNA replication and repair of damaged DNA.</text>
</comment>
<keyword evidence="10 14" id="KW-0520">NAD</keyword>
<feature type="binding site" evidence="14">
    <location>
        <begin position="77"/>
        <end position="78"/>
    </location>
    <ligand>
        <name>NAD(+)</name>
        <dbReference type="ChEBI" id="CHEBI:57540"/>
    </ligand>
</feature>
<dbReference type="InterPro" id="IPR010994">
    <property type="entry name" value="RuvA_2-like"/>
</dbReference>
<dbReference type="FunFam" id="2.40.50.140:FF:000012">
    <property type="entry name" value="DNA ligase"/>
    <property type="match status" value="1"/>
</dbReference>
<dbReference type="FunFam" id="1.10.150.20:FF:000007">
    <property type="entry name" value="DNA ligase"/>
    <property type="match status" value="1"/>
</dbReference>
<feature type="binding site" evidence="14">
    <location>
        <position position="299"/>
    </location>
    <ligand>
        <name>NAD(+)</name>
        <dbReference type="ChEBI" id="CHEBI:57540"/>
    </ligand>
</feature>
<feature type="binding site" evidence="14">
    <location>
        <position position="181"/>
    </location>
    <ligand>
        <name>NAD(+)</name>
        <dbReference type="ChEBI" id="CHEBI:57540"/>
    </ligand>
</feature>
<evidence type="ECO:0000256" key="10">
    <source>
        <dbReference type="ARBA" id="ARBA00023027"/>
    </source>
</evidence>
<dbReference type="Gene3D" id="2.40.50.140">
    <property type="entry name" value="Nucleic acid-binding proteins"/>
    <property type="match status" value="1"/>
</dbReference>
<dbReference type="Proteomes" id="UP000034883">
    <property type="component" value="Chromosome"/>
</dbReference>
<evidence type="ECO:0000256" key="11">
    <source>
        <dbReference type="ARBA" id="ARBA00023204"/>
    </source>
</evidence>
<dbReference type="NCBIfam" id="TIGR00575">
    <property type="entry name" value="dnlj"/>
    <property type="match status" value="1"/>
</dbReference>
<feature type="active site" description="N6-AMP-lysine intermediate" evidence="14">
    <location>
        <position position="125"/>
    </location>
</feature>
<dbReference type="InterPro" id="IPR012340">
    <property type="entry name" value="NA-bd_OB-fold"/>
</dbReference>
<evidence type="ECO:0000256" key="4">
    <source>
        <dbReference type="ARBA" id="ARBA00022598"/>
    </source>
</evidence>
<dbReference type="EC" id="6.5.1.2" evidence="2 14"/>
<dbReference type="GO" id="GO:0003911">
    <property type="term" value="F:DNA ligase (NAD+) activity"/>
    <property type="evidence" value="ECO:0007669"/>
    <property type="project" value="UniProtKB-UniRule"/>
</dbReference>
<dbReference type="Gene3D" id="3.30.470.30">
    <property type="entry name" value="DNA ligase/mRNA capping enzyme"/>
    <property type="match status" value="1"/>
</dbReference>
<comment type="similarity">
    <text evidence="13 14">Belongs to the NAD-dependent DNA ligase family. LigA subfamily.</text>
</comment>
<keyword evidence="7 14" id="KW-0227">DNA damage</keyword>
<dbReference type="GO" id="GO:0006281">
    <property type="term" value="P:DNA repair"/>
    <property type="evidence" value="ECO:0007669"/>
    <property type="project" value="UniProtKB-KW"/>
</dbReference>
<evidence type="ECO:0000256" key="14">
    <source>
        <dbReference type="HAMAP-Rule" id="MF_01588"/>
    </source>
</evidence>
<evidence type="ECO:0000313" key="18">
    <source>
        <dbReference type="Proteomes" id="UP000034883"/>
    </source>
</evidence>
<feature type="binding site" evidence="14">
    <location>
        <position position="123"/>
    </location>
    <ligand>
        <name>NAD(+)</name>
        <dbReference type="ChEBI" id="CHEBI:57540"/>
    </ligand>
</feature>
<evidence type="ECO:0000259" key="16">
    <source>
        <dbReference type="PROSITE" id="PS50172"/>
    </source>
</evidence>
<dbReference type="PROSITE" id="PS50172">
    <property type="entry name" value="BRCT"/>
    <property type="match status" value="1"/>
</dbReference>
<dbReference type="PANTHER" id="PTHR23389">
    <property type="entry name" value="CHROMOSOME TRANSMISSION FIDELITY FACTOR 18"/>
    <property type="match status" value="1"/>
</dbReference>
<dbReference type="GO" id="GO:0005829">
    <property type="term" value="C:cytosol"/>
    <property type="evidence" value="ECO:0007669"/>
    <property type="project" value="TreeGrafter"/>
</dbReference>
<evidence type="ECO:0000256" key="1">
    <source>
        <dbReference type="ARBA" id="ARBA00004067"/>
    </source>
</evidence>
<dbReference type="SUPFAM" id="SSF47781">
    <property type="entry name" value="RuvA domain 2-like"/>
    <property type="match status" value="1"/>
</dbReference>
<dbReference type="InterPro" id="IPR018239">
    <property type="entry name" value="DNA_ligase_AS"/>
</dbReference>
<evidence type="ECO:0000256" key="6">
    <source>
        <dbReference type="ARBA" id="ARBA00022723"/>
    </source>
</evidence>
<feature type="binding site" evidence="14">
    <location>
        <position position="433"/>
    </location>
    <ligand>
        <name>Zn(2+)</name>
        <dbReference type="ChEBI" id="CHEBI:29105"/>
    </ligand>
</feature>
<evidence type="ECO:0000256" key="8">
    <source>
        <dbReference type="ARBA" id="ARBA00022833"/>
    </source>
</evidence>
<name>A0A0F6YNA8_9BACT</name>
<dbReference type="Pfam" id="PF14520">
    <property type="entry name" value="HHH_5"/>
    <property type="match status" value="1"/>
</dbReference>
<dbReference type="Pfam" id="PF00533">
    <property type="entry name" value="BRCT"/>
    <property type="match status" value="1"/>
</dbReference>
<dbReference type="SMART" id="SM00532">
    <property type="entry name" value="LIGANc"/>
    <property type="match status" value="1"/>
</dbReference>